<keyword evidence="1" id="KW-0732">Signal</keyword>
<dbReference type="CDD" id="cd00010">
    <property type="entry name" value="AAI_LTSS"/>
    <property type="match status" value="1"/>
</dbReference>
<dbReference type="SUPFAM" id="SSF47699">
    <property type="entry name" value="Bifunctional inhibitor/lipid-transfer protein/seed storage 2S albumin"/>
    <property type="match status" value="1"/>
</dbReference>
<evidence type="ECO:0000259" key="2">
    <source>
        <dbReference type="Pfam" id="PF14368"/>
    </source>
</evidence>
<evidence type="ECO:0000256" key="1">
    <source>
        <dbReference type="SAM" id="SignalP"/>
    </source>
</evidence>
<evidence type="ECO:0000313" key="4">
    <source>
        <dbReference type="Proteomes" id="UP000604825"/>
    </source>
</evidence>
<dbReference type="InterPro" id="IPR016140">
    <property type="entry name" value="Bifunc_inhib/LTP/seed_store"/>
</dbReference>
<name>A0A811NMS2_9POAL</name>
<organism evidence="3 4">
    <name type="scientific">Miscanthus lutarioriparius</name>
    <dbReference type="NCBI Taxonomy" id="422564"/>
    <lineage>
        <taxon>Eukaryota</taxon>
        <taxon>Viridiplantae</taxon>
        <taxon>Streptophyta</taxon>
        <taxon>Embryophyta</taxon>
        <taxon>Tracheophyta</taxon>
        <taxon>Spermatophyta</taxon>
        <taxon>Magnoliopsida</taxon>
        <taxon>Liliopsida</taxon>
        <taxon>Poales</taxon>
        <taxon>Poaceae</taxon>
        <taxon>PACMAD clade</taxon>
        <taxon>Panicoideae</taxon>
        <taxon>Andropogonodae</taxon>
        <taxon>Andropogoneae</taxon>
        <taxon>Saccharinae</taxon>
        <taxon>Miscanthus</taxon>
    </lineage>
</organism>
<feature type="signal peptide" evidence="1">
    <location>
        <begin position="1"/>
        <end position="32"/>
    </location>
</feature>
<protein>
    <recommendedName>
        <fullName evidence="2">Bifunctional inhibitor/plant lipid transfer protein/seed storage helical domain-containing protein</fullName>
    </recommendedName>
</protein>
<dbReference type="OrthoDB" id="679589at2759"/>
<proteinExistence type="predicted"/>
<dbReference type="Pfam" id="PF14368">
    <property type="entry name" value="LTP_2"/>
    <property type="match status" value="1"/>
</dbReference>
<comment type="caution">
    <text evidence="3">The sequence shown here is derived from an EMBL/GenBank/DDBJ whole genome shotgun (WGS) entry which is preliminary data.</text>
</comment>
<dbReference type="Proteomes" id="UP000604825">
    <property type="component" value="Unassembled WGS sequence"/>
</dbReference>
<dbReference type="InterPro" id="IPR036312">
    <property type="entry name" value="Bifun_inhib/LTP/seed_sf"/>
</dbReference>
<dbReference type="AlphaFoldDB" id="A0A811NMS2"/>
<feature type="domain" description="Bifunctional inhibitor/plant lipid transfer protein/seed storage helical" evidence="2">
    <location>
        <begin position="20"/>
        <end position="109"/>
    </location>
</feature>
<feature type="chain" id="PRO_5032568651" description="Bifunctional inhibitor/plant lipid transfer protein/seed storage helical domain-containing protein" evidence="1">
    <location>
        <begin position="33"/>
        <end position="238"/>
    </location>
</feature>
<sequence>MAPARSTPIITTCVLLSFLAAAFIAATPAAAAASDETTCVPSLQRLLSCLDFIEHRSDEIPTPCCIEVRRTVAEQPCCLMHVVRGNAARLIGPEYDNTRAMVNVTAKCLGDASILMSITRNCSGMPLPPLTPEFTFTTAARADNKSADALGLAIIAARFARATTSATRAKIAALLRNETLRQGVRRLGHAVSAARLSGGKNLQHAQALLAEATGTPARCQAASRPHDRTRRWLTGTSD</sequence>
<accession>A0A811NMS2</accession>
<dbReference type="EMBL" id="CAJGYO010000004">
    <property type="protein sequence ID" value="CAD6226260.1"/>
    <property type="molecule type" value="Genomic_DNA"/>
</dbReference>
<gene>
    <name evidence="3" type="ORF">NCGR_LOCUS18132</name>
</gene>
<evidence type="ECO:0000313" key="3">
    <source>
        <dbReference type="EMBL" id="CAD6226260.1"/>
    </source>
</evidence>
<keyword evidence="4" id="KW-1185">Reference proteome</keyword>
<reference evidence="3" key="1">
    <citation type="submission" date="2020-10" db="EMBL/GenBank/DDBJ databases">
        <authorList>
            <person name="Han B."/>
            <person name="Lu T."/>
            <person name="Zhao Q."/>
            <person name="Huang X."/>
            <person name="Zhao Y."/>
        </authorList>
    </citation>
    <scope>NUCLEOTIDE SEQUENCE</scope>
</reference>